<reference evidence="3 4" key="1">
    <citation type="journal article" date="2018" name="Mol. Plant">
        <title>The genome of Artemisia annua provides insight into the evolution of Asteraceae family and artemisinin biosynthesis.</title>
        <authorList>
            <person name="Shen Q."/>
            <person name="Zhang L."/>
            <person name="Liao Z."/>
            <person name="Wang S."/>
            <person name="Yan T."/>
            <person name="Shi P."/>
            <person name="Liu M."/>
            <person name="Fu X."/>
            <person name="Pan Q."/>
            <person name="Wang Y."/>
            <person name="Lv Z."/>
            <person name="Lu X."/>
            <person name="Zhang F."/>
            <person name="Jiang W."/>
            <person name="Ma Y."/>
            <person name="Chen M."/>
            <person name="Hao X."/>
            <person name="Li L."/>
            <person name="Tang Y."/>
            <person name="Lv G."/>
            <person name="Zhou Y."/>
            <person name="Sun X."/>
            <person name="Brodelius P.E."/>
            <person name="Rose J.K.C."/>
            <person name="Tang K."/>
        </authorList>
    </citation>
    <scope>NUCLEOTIDE SEQUENCE [LARGE SCALE GENOMIC DNA]</scope>
    <source>
        <strain evidence="4">cv. Huhao1</strain>
        <tissue evidence="3">Leaf</tissue>
    </source>
</reference>
<dbReference type="PANTHER" id="PTHR46410">
    <property type="entry name" value="AT-RICH INTERACTIVE DOMAIN-CONTAINING PROTEIN 2"/>
    <property type="match status" value="1"/>
</dbReference>
<keyword evidence="3" id="KW-0430">Lectin</keyword>
<dbReference type="CDD" id="cd16100">
    <property type="entry name" value="ARID"/>
    <property type="match status" value="1"/>
</dbReference>
<keyword evidence="4" id="KW-1185">Reference proteome</keyword>
<dbReference type="SUPFAM" id="SSF46774">
    <property type="entry name" value="ARID-like"/>
    <property type="match status" value="1"/>
</dbReference>
<evidence type="ECO:0000259" key="2">
    <source>
        <dbReference type="PROSITE" id="PS51011"/>
    </source>
</evidence>
<dbReference type="Proteomes" id="UP000245207">
    <property type="component" value="Unassembled WGS sequence"/>
</dbReference>
<protein>
    <submittedName>
        <fullName evidence="3">Bulb-type lectin domain-containing protein</fullName>
    </submittedName>
</protein>
<dbReference type="Gene3D" id="1.10.150.60">
    <property type="entry name" value="ARID DNA-binding domain"/>
    <property type="match status" value="1"/>
</dbReference>
<dbReference type="AlphaFoldDB" id="A0A2U1M6B8"/>
<feature type="region of interest" description="Disordered" evidence="1">
    <location>
        <begin position="28"/>
        <end position="66"/>
    </location>
</feature>
<evidence type="ECO:0000313" key="4">
    <source>
        <dbReference type="Proteomes" id="UP000245207"/>
    </source>
</evidence>
<feature type="compositionally biased region" description="Polar residues" evidence="1">
    <location>
        <begin position="39"/>
        <end position="59"/>
    </location>
</feature>
<evidence type="ECO:0000256" key="1">
    <source>
        <dbReference type="SAM" id="MobiDB-lite"/>
    </source>
</evidence>
<dbReference type="PROSITE" id="PS51011">
    <property type="entry name" value="ARID"/>
    <property type="match status" value="1"/>
</dbReference>
<dbReference type="EMBL" id="PKPP01006348">
    <property type="protein sequence ID" value="PWA56805.1"/>
    <property type="molecule type" value="Genomic_DNA"/>
</dbReference>
<accession>A0A2U1M6B8</accession>
<sequence>MVNTNYYIENKMFPPKPVRNVQQWYQSTCSEPGKKETQKSPIQNQNKRYPSTNPNTPQPSHKKYISPEGKQLLKKKVEEVVTYNSLKIKPPVGLDYKQIGEESYLSKRDKRARCYICKRRGHVYWRCTNRGKGIREEDNSKAMECTPTATPSITEGFKYEPEQVHLDVDFMVKGSDKGNWDRIWYVSSAYKKHMCPMKQLFRRMIRRFKVEGTEEKERKFIVSYGVGEVNVETEEGDLVISNVIFTPEVTLNVLSLDQLEEQGYVVSYERNRCIVRYMFDGKEQDHMQENFTQEEDENTISEKHNQFLNEYFKSLDVNEECSLIKSMEDLEIKEQASYDYIDKEYISMNGTLYHMKVNTFPRFIAFLDLIKIDKIVYANWDVLKEKFIYLLEWFYLVYMKQEMLGRLPPTIGAVKIDLLGLYKFVDALGGYMNITLNNKWAQVTNILGLASEYHEAVKGMYREYIGLVKVYYEEAKRMEHQEPGDMAEIRPWVDAMEADIEEGLEGTPRKRSKTARKDTVMQDVNKKDESMEDGTSSSNDDFVVIV</sequence>
<feature type="compositionally biased region" description="Basic and acidic residues" evidence="1">
    <location>
        <begin position="515"/>
        <end position="529"/>
    </location>
</feature>
<organism evidence="3 4">
    <name type="scientific">Artemisia annua</name>
    <name type="common">Sweet wormwood</name>
    <dbReference type="NCBI Taxonomy" id="35608"/>
    <lineage>
        <taxon>Eukaryota</taxon>
        <taxon>Viridiplantae</taxon>
        <taxon>Streptophyta</taxon>
        <taxon>Embryophyta</taxon>
        <taxon>Tracheophyta</taxon>
        <taxon>Spermatophyta</taxon>
        <taxon>Magnoliopsida</taxon>
        <taxon>eudicotyledons</taxon>
        <taxon>Gunneridae</taxon>
        <taxon>Pentapetalae</taxon>
        <taxon>asterids</taxon>
        <taxon>campanulids</taxon>
        <taxon>Asterales</taxon>
        <taxon>Asteraceae</taxon>
        <taxon>Asteroideae</taxon>
        <taxon>Anthemideae</taxon>
        <taxon>Artemisiinae</taxon>
        <taxon>Artemisia</taxon>
    </lineage>
</organism>
<proteinExistence type="predicted"/>
<name>A0A2U1M6B8_ARTAN</name>
<comment type="caution">
    <text evidence="3">The sequence shown here is derived from an EMBL/GenBank/DDBJ whole genome shotgun (WGS) entry which is preliminary data.</text>
</comment>
<dbReference type="InterPro" id="IPR001606">
    <property type="entry name" value="ARID_dom"/>
</dbReference>
<evidence type="ECO:0000313" key="3">
    <source>
        <dbReference type="EMBL" id="PWA56805.1"/>
    </source>
</evidence>
<feature type="region of interest" description="Disordered" evidence="1">
    <location>
        <begin position="501"/>
        <end position="546"/>
    </location>
</feature>
<gene>
    <name evidence="3" type="ORF">CTI12_AA415570</name>
</gene>
<dbReference type="InterPro" id="IPR036431">
    <property type="entry name" value="ARID_dom_sf"/>
</dbReference>
<dbReference type="GO" id="GO:0003677">
    <property type="term" value="F:DNA binding"/>
    <property type="evidence" value="ECO:0007669"/>
    <property type="project" value="InterPro"/>
</dbReference>
<dbReference type="Pfam" id="PF22936">
    <property type="entry name" value="Pol_BBD"/>
    <property type="match status" value="1"/>
</dbReference>
<dbReference type="GO" id="GO:0030246">
    <property type="term" value="F:carbohydrate binding"/>
    <property type="evidence" value="ECO:0007669"/>
    <property type="project" value="UniProtKB-KW"/>
</dbReference>
<dbReference type="Pfam" id="PF01388">
    <property type="entry name" value="ARID"/>
    <property type="match status" value="1"/>
</dbReference>
<feature type="domain" description="ARID" evidence="2">
    <location>
        <begin position="381"/>
        <end position="473"/>
    </location>
</feature>
<dbReference type="InterPro" id="IPR054722">
    <property type="entry name" value="PolX-like_BBD"/>
</dbReference>
<dbReference type="PANTHER" id="PTHR46410:SF26">
    <property type="entry name" value="BULB-TYPE LECTIN DOMAIN-CONTAINING PROTEIN-RELATED"/>
    <property type="match status" value="1"/>
</dbReference>
<dbReference type="OrthoDB" id="1931513at2759"/>